<name>A0A1X0NFQ9_9TRYP</name>
<reference evidence="2 3" key="1">
    <citation type="submission" date="2017-03" db="EMBL/GenBank/DDBJ databases">
        <title>An alternative strategy for trypanosome survival in the mammalian bloodstream revealed through genome and transcriptome analysis of the ubiquitous bovine parasite Trypanosoma (Megatrypanum) theileri.</title>
        <authorList>
            <person name="Kelly S."/>
            <person name="Ivens A."/>
            <person name="Mott A."/>
            <person name="O'Neill E."/>
            <person name="Emms D."/>
            <person name="Macleod O."/>
            <person name="Voorheis P."/>
            <person name="Matthews J."/>
            <person name="Matthews K."/>
            <person name="Carrington M."/>
        </authorList>
    </citation>
    <scope>NUCLEOTIDE SEQUENCE [LARGE SCALE GENOMIC DNA]</scope>
    <source>
        <strain evidence="2">Edinburgh</strain>
    </source>
</reference>
<accession>A0A1X0NFQ9</accession>
<dbReference type="GO" id="GO:0005509">
    <property type="term" value="F:calcium ion binding"/>
    <property type="evidence" value="ECO:0007669"/>
    <property type="project" value="InterPro"/>
</dbReference>
<dbReference type="PROSITE" id="PS50222">
    <property type="entry name" value="EF_HAND_2"/>
    <property type="match status" value="1"/>
</dbReference>
<dbReference type="GeneID" id="39991514"/>
<dbReference type="VEuPathDB" id="TriTrypDB:TM35_001131060"/>
<evidence type="ECO:0000259" key="1">
    <source>
        <dbReference type="PROSITE" id="PS50222"/>
    </source>
</evidence>
<dbReference type="Gene3D" id="1.10.238.10">
    <property type="entry name" value="EF-hand"/>
    <property type="match status" value="1"/>
</dbReference>
<dbReference type="AlphaFoldDB" id="A0A1X0NFQ9"/>
<organism evidence="2 3">
    <name type="scientific">Trypanosoma theileri</name>
    <dbReference type="NCBI Taxonomy" id="67003"/>
    <lineage>
        <taxon>Eukaryota</taxon>
        <taxon>Discoba</taxon>
        <taxon>Euglenozoa</taxon>
        <taxon>Kinetoplastea</taxon>
        <taxon>Metakinetoplastina</taxon>
        <taxon>Trypanosomatida</taxon>
        <taxon>Trypanosomatidae</taxon>
        <taxon>Trypanosoma</taxon>
    </lineage>
</organism>
<keyword evidence="3" id="KW-1185">Reference proteome</keyword>
<dbReference type="InterPro" id="IPR002048">
    <property type="entry name" value="EF_hand_dom"/>
</dbReference>
<feature type="domain" description="EF-hand" evidence="1">
    <location>
        <begin position="5"/>
        <end position="40"/>
    </location>
</feature>
<comment type="caution">
    <text evidence="2">The sequence shown here is derived from an EMBL/GenBank/DDBJ whole genome shotgun (WGS) entry which is preliminary data.</text>
</comment>
<evidence type="ECO:0000313" key="2">
    <source>
        <dbReference type="EMBL" id="ORC81580.1"/>
    </source>
</evidence>
<dbReference type="EMBL" id="NBCO01000113">
    <property type="protein sequence ID" value="ORC81580.1"/>
    <property type="molecule type" value="Genomic_DNA"/>
</dbReference>
<gene>
    <name evidence="2" type="ORF">TM35_001131060</name>
</gene>
<proteinExistence type="predicted"/>
<dbReference type="Proteomes" id="UP000192257">
    <property type="component" value="Unassembled WGS sequence"/>
</dbReference>
<dbReference type="RefSeq" id="XP_028876976.1">
    <property type="nucleotide sequence ID" value="XM_029031734.1"/>
</dbReference>
<sequence length="320" mass="36160">MLTPEQSALAEHAFRTLDRKGNGVVPLEDICRVYDVSKHPRVKEGVMAPSAAREMLIYQFNNCVKELGGVTLDVFMRFHERMAMEAEEERTADKEKFLTEVIAGVWRIGELLQPTCIRPVIPIEGFPTGIYSTQHMSLVWPDPDAVSDGYVLRVIRDVVLPIFSRGDLPPQLRGFFAYPSELAGMRLIEVPTQIALKRWLDFAWEYAEGKYAAVEGIISARVDLDSVPPYLRDLIIEHTAAVRLPAVRFLPTTKAINPMYKCSSQEYGYGVEEEVKHVQKWKERTFDGTAYGLIYHGHVGKFTKKHYGRAQSNAASGINL</sequence>
<evidence type="ECO:0000313" key="3">
    <source>
        <dbReference type="Proteomes" id="UP000192257"/>
    </source>
</evidence>
<protein>
    <recommendedName>
        <fullName evidence="1">EF-hand domain-containing protein</fullName>
    </recommendedName>
</protein>
<dbReference type="OrthoDB" id="444540at2759"/>